<sequence>MHTTQRLLVALFALLLVPFASEAAHAGKKAGVSMPNSVTVAGKKLTLNGMGLREATVFNVDVYVAGLYLETKSKDGKSILASDQAKRIHLVFKRDVDRDEMLDALNSAFSKNAGAKKNELKPHMKRFAGWLQNLKEGHSMTLTHVPGEGLSVAFDNKTKGTVQSDEFARVIFAGWLGNKVGDKDLRNQLLGR</sequence>
<dbReference type="AlphaFoldDB" id="D0LKL9"/>
<gene>
    <name evidence="3" type="ordered locus">Hoch_2531</name>
</gene>
<keyword evidence="1" id="KW-0732">Signal</keyword>
<dbReference type="PANTHER" id="PTHR47698:SF2">
    <property type="entry name" value="FATTY-ACID-BINDING PROTEIN 3, CHLOROPLASTIC"/>
    <property type="match status" value="1"/>
</dbReference>
<organism evidence="3 4">
    <name type="scientific">Haliangium ochraceum (strain DSM 14365 / JCM 11303 / SMP-2)</name>
    <dbReference type="NCBI Taxonomy" id="502025"/>
    <lineage>
        <taxon>Bacteria</taxon>
        <taxon>Pseudomonadati</taxon>
        <taxon>Myxococcota</taxon>
        <taxon>Polyangia</taxon>
        <taxon>Haliangiales</taxon>
        <taxon>Kofleriaceae</taxon>
        <taxon>Haliangium</taxon>
    </lineage>
</organism>
<dbReference type="SUPFAM" id="SSF54626">
    <property type="entry name" value="Chalcone isomerase"/>
    <property type="match status" value="1"/>
</dbReference>
<protein>
    <submittedName>
        <fullName evidence="3">Chalcone isomerase, subgroup</fullName>
    </submittedName>
</protein>
<accession>D0LKL9</accession>
<keyword evidence="3" id="KW-0413">Isomerase</keyword>
<feature type="chain" id="PRO_5003010675" evidence="1">
    <location>
        <begin position="24"/>
        <end position="192"/>
    </location>
</feature>
<evidence type="ECO:0000256" key="1">
    <source>
        <dbReference type="SAM" id="SignalP"/>
    </source>
</evidence>
<dbReference type="PANTHER" id="PTHR47698">
    <property type="entry name" value="FATTY-ACID-BINDING PROTEIN 3, CHLOROPLASTIC"/>
    <property type="match status" value="1"/>
</dbReference>
<evidence type="ECO:0000313" key="3">
    <source>
        <dbReference type="EMBL" id="ACY15067.1"/>
    </source>
</evidence>
<dbReference type="HOGENOM" id="CLU_102167_0_0_7"/>
<dbReference type="Gene3D" id="3.50.70.10">
    <property type="match status" value="1"/>
</dbReference>
<feature type="signal peptide" evidence="1">
    <location>
        <begin position="1"/>
        <end position="23"/>
    </location>
</feature>
<feature type="domain" description="Chalcone isomerase" evidence="2">
    <location>
        <begin position="28"/>
        <end position="191"/>
    </location>
</feature>
<dbReference type="InterPro" id="IPR016088">
    <property type="entry name" value="Chalcone_isomerase_3-sand"/>
</dbReference>
<proteinExistence type="predicted"/>
<evidence type="ECO:0000259" key="2">
    <source>
        <dbReference type="Pfam" id="PF16036"/>
    </source>
</evidence>
<dbReference type="STRING" id="502025.Hoch_2531"/>
<evidence type="ECO:0000313" key="4">
    <source>
        <dbReference type="Proteomes" id="UP000001880"/>
    </source>
</evidence>
<dbReference type="Proteomes" id="UP000001880">
    <property type="component" value="Chromosome"/>
</dbReference>
<dbReference type="InterPro" id="IPR036298">
    <property type="entry name" value="Chalcone_isomerase_sf"/>
</dbReference>
<dbReference type="Pfam" id="PF16036">
    <property type="entry name" value="Chalcone_3"/>
    <property type="match status" value="1"/>
</dbReference>
<dbReference type="KEGG" id="hoh:Hoch_2531"/>
<dbReference type="InterPro" id="IPR016087">
    <property type="entry name" value="Chalcone_isomerase"/>
</dbReference>
<dbReference type="RefSeq" id="WP_012827675.1">
    <property type="nucleotide sequence ID" value="NC_013440.1"/>
</dbReference>
<name>D0LKL9_HALO1</name>
<dbReference type="GO" id="GO:0016872">
    <property type="term" value="F:intramolecular lyase activity"/>
    <property type="evidence" value="ECO:0007669"/>
    <property type="project" value="InterPro"/>
</dbReference>
<dbReference type="eggNOG" id="COG0810">
    <property type="taxonomic scope" value="Bacteria"/>
</dbReference>
<reference evidence="3 4" key="1">
    <citation type="journal article" date="2010" name="Stand. Genomic Sci.">
        <title>Complete genome sequence of Haliangium ochraceum type strain (SMP-2).</title>
        <authorList>
            <consortium name="US DOE Joint Genome Institute (JGI-PGF)"/>
            <person name="Ivanova N."/>
            <person name="Daum C."/>
            <person name="Lang E."/>
            <person name="Abt B."/>
            <person name="Kopitz M."/>
            <person name="Saunders E."/>
            <person name="Lapidus A."/>
            <person name="Lucas S."/>
            <person name="Glavina Del Rio T."/>
            <person name="Nolan M."/>
            <person name="Tice H."/>
            <person name="Copeland A."/>
            <person name="Cheng J.F."/>
            <person name="Chen F."/>
            <person name="Bruce D."/>
            <person name="Goodwin L."/>
            <person name="Pitluck S."/>
            <person name="Mavromatis K."/>
            <person name="Pati A."/>
            <person name="Mikhailova N."/>
            <person name="Chen A."/>
            <person name="Palaniappan K."/>
            <person name="Land M."/>
            <person name="Hauser L."/>
            <person name="Chang Y.J."/>
            <person name="Jeffries C.D."/>
            <person name="Detter J.C."/>
            <person name="Brettin T."/>
            <person name="Rohde M."/>
            <person name="Goker M."/>
            <person name="Bristow J."/>
            <person name="Markowitz V."/>
            <person name="Eisen J.A."/>
            <person name="Hugenholtz P."/>
            <person name="Kyrpides N.C."/>
            <person name="Klenk H.P."/>
        </authorList>
    </citation>
    <scope>NUCLEOTIDE SEQUENCE [LARGE SCALE GENOMIC DNA]</scope>
    <source>
        <strain evidence="4">DSM 14365 / CIP 107738 / JCM 11303 / AJ 13395 / SMP-2</strain>
    </source>
</reference>
<dbReference type="EMBL" id="CP001804">
    <property type="protein sequence ID" value="ACY15067.1"/>
    <property type="molecule type" value="Genomic_DNA"/>
</dbReference>
<keyword evidence="4" id="KW-1185">Reference proteome</keyword>